<dbReference type="GeneID" id="28728556"/>
<dbReference type="GO" id="GO:0005634">
    <property type="term" value="C:nucleus"/>
    <property type="evidence" value="ECO:0007669"/>
    <property type="project" value="UniProtKB-SubCell"/>
</dbReference>
<feature type="region of interest" description="Disordered" evidence="4">
    <location>
        <begin position="357"/>
        <end position="394"/>
    </location>
</feature>
<evidence type="ECO:0000256" key="2">
    <source>
        <dbReference type="ARBA" id="ARBA00022448"/>
    </source>
</evidence>
<feature type="compositionally biased region" description="Basic and acidic residues" evidence="4">
    <location>
        <begin position="716"/>
        <end position="741"/>
    </location>
</feature>
<dbReference type="Proteomes" id="UP000037751">
    <property type="component" value="Unassembled WGS sequence"/>
</dbReference>
<feature type="compositionally biased region" description="Polar residues" evidence="4">
    <location>
        <begin position="824"/>
        <end position="844"/>
    </location>
</feature>
<evidence type="ECO:0000313" key="6">
    <source>
        <dbReference type="EMBL" id="KOS15715.1"/>
    </source>
</evidence>
<feature type="compositionally biased region" description="Basic and acidic residues" evidence="4">
    <location>
        <begin position="1104"/>
        <end position="1119"/>
    </location>
</feature>
<dbReference type="EMBL" id="LGAV01000002">
    <property type="protein sequence ID" value="KOS15715.1"/>
    <property type="molecule type" value="Genomic_DNA"/>
</dbReference>
<dbReference type="OrthoDB" id="248320at2759"/>
<dbReference type="VEuPathDB" id="FungiDB:Malapachy_2189"/>
<feature type="region of interest" description="Disordered" evidence="4">
    <location>
        <begin position="785"/>
        <end position="1323"/>
    </location>
</feature>
<feature type="compositionally biased region" description="Basic and acidic residues" evidence="4">
    <location>
        <begin position="1265"/>
        <end position="1275"/>
    </location>
</feature>
<feature type="compositionally biased region" description="Low complexity" evidence="4">
    <location>
        <begin position="1314"/>
        <end position="1323"/>
    </location>
</feature>
<dbReference type="InterPro" id="IPR039462">
    <property type="entry name" value="Nup159/Nup146_N"/>
</dbReference>
<keyword evidence="2" id="KW-0813">Transport</keyword>
<evidence type="ECO:0000313" key="7">
    <source>
        <dbReference type="Proteomes" id="UP000037751"/>
    </source>
</evidence>
<feature type="compositionally biased region" description="Low complexity" evidence="4">
    <location>
        <begin position="1276"/>
        <end position="1292"/>
    </location>
</feature>
<feature type="domain" description="Nucleoporin Nup159/Nup146 N-terminal" evidence="5">
    <location>
        <begin position="38"/>
        <end position="413"/>
    </location>
</feature>
<dbReference type="InterPro" id="IPR015943">
    <property type="entry name" value="WD40/YVTN_repeat-like_dom_sf"/>
</dbReference>
<proteinExistence type="predicted"/>
<keyword evidence="3" id="KW-0539">Nucleus</keyword>
<feature type="region of interest" description="Disordered" evidence="4">
    <location>
        <begin position="1707"/>
        <end position="1788"/>
    </location>
</feature>
<gene>
    <name evidence="6" type="ORF">Malapachy_2189</name>
</gene>
<dbReference type="Pfam" id="PF16755">
    <property type="entry name" value="Beta-prop_NUP159_NUP214"/>
    <property type="match status" value="1"/>
</dbReference>
<dbReference type="STRING" id="77020.A0A0M9VQN0"/>
<comment type="caution">
    <text evidence="6">The sequence shown here is derived from an EMBL/GenBank/DDBJ whole genome shotgun (WGS) entry which is preliminary data.</text>
</comment>
<comment type="subcellular location">
    <subcellularLocation>
        <location evidence="1">Nucleus</location>
    </subcellularLocation>
</comment>
<feature type="compositionally biased region" description="Low complexity" evidence="4">
    <location>
        <begin position="1082"/>
        <end position="1093"/>
    </location>
</feature>
<feature type="compositionally biased region" description="Polar residues" evidence="4">
    <location>
        <begin position="654"/>
        <end position="669"/>
    </location>
</feature>
<keyword evidence="7" id="KW-1185">Reference proteome</keyword>
<evidence type="ECO:0000256" key="3">
    <source>
        <dbReference type="ARBA" id="ARBA00023242"/>
    </source>
</evidence>
<feature type="region of interest" description="Disordered" evidence="4">
    <location>
        <begin position="1350"/>
        <end position="1381"/>
    </location>
</feature>
<feature type="compositionally biased region" description="Basic and acidic residues" evidence="4">
    <location>
        <begin position="1293"/>
        <end position="1303"/>
    </location>
</feature>
<dbReference type="Gene3D" id="2.130.10.10">
    <property type="entry name" value="YVTN repeat-like/Quinoprotein amine dehydrogenase"/>
    <property type="match status" value="1"/>
</dbReference>
<dbReference type="RefSeq" id="XP_017993347.1">
    <property type="nucleotide sequence ID" value="XM_018136681.1"/>
</dbReference>
<accession>A0A0M9VQN0</accession>
<feature type="compositionally biased region" description="Polar residues" evidence="4">
    <location>
        <begin position="625"/>
        <end position="635"/>
    </location>
</feature>
<organism evidence="6 7">
    <name type="scientific">Malassezia pachydermatis</name>
    <dbReference type="NCBI Taxonomy" id="77020"/>
    <lineage>
        <taxon>Eukaryota</taxon>
        <taxon>Fungi</taxon>
        <taxon>Dikarya</taxon>
        <taxon>Basidiomycota</taxon>
        <taxon>Ustilaginomycotina</taxon>
        <taxon>Malasseziomycetes</taxon>
        <taxon>Malasseziales</taxon>
        <taxon>Malasseziaceae</taxon>
        <taxon>Malassezia</taxon>
    </lineage>
</organism>
<feature type="compositionally biased region" description="Polar residues" evidence="4">
    <location>
        <begin position="1766"/>
        <end position="1778"/>
    </location>
</feature>
<reference evidence="6 7" key="1">
    <citation type="submission" date="2015-07" db="EMBL/GenBank/DDBJ databases">
        <title>Draft Genome Sequence of Malassezia furfur CBS1878 and Malassezia pachydermatis CBS1879.</title>
        <authorList>
            <person name="Triana S."/>
            <person name="Ohm R."/>
            <person name="Gonzalez A."/>
            <person name="DeCock H."/>
            <person name="Restrepo S."/>
            <person name="Celis A."/>
        </authorList>
    </citation>
    <scope>NUCLEOTIDE SEQUENCE [LARGE SCALE GENOMIC DNA]</scope>
    <source>
        <strain evidence="6 7">CBS 1879</strain>
    </source>
</reference>
<feature type="compositionally biased region" description="Polar residues" evidence="4">
    <location>
        <begin position="1203"/>
        <end position="1216"/>
    </location>
</feature>
<feature type="region of interest" description="Disordered" evidence="4">
    <location>
        <begin position="649"/>
        <end position="756"/>
    </location>
</feature>
<feature type="region of interest" description="Disordered" evidence="4">
    <location>
        <begin position="436"/>
        <end position="463"/>
    </location>
</feature>
<feature type="compositionally biased region" description="Basic and acidic residues" evidence="4">
    <location>
        <begin position="1164"/>
        <end position="1201"/>
    </location>
</feature>
<feature type="compositionally biased region" description="Low complexity" evidence="4">
    <location>
        <begin position="1350"/>
        <end position="1359"/>
    </location>
</feature>
<name>A0A0M9VQN0_9BASI</name>
<feature type="compositionally biased region" description="Polar residues" evidence="4">
    <location>
        <begin position="676"/>
        <end position="690"/>
    </location>
</feature>
<feature type="region of interest" description="Disordered" evidence="4">
    <location>
        <begin position="601"/>
        <end position="635"/>
    </location>
</feature>
<feature type="compositionally biased region" description="Polar residues" evidence="4">
    <location>
        <begin position="1361"/>
        <end position="1373"/>
    </location>
</feature>
<feature type="compositionally biased region" description="Polar residues" evidence="4">
    <location>
        <begin position="539"/>
        <end position="557"/>
    </location>
</feature>
<feature type="compositionally biased region" description="Basic and acidic residues" evidence="4">
    <location>
        <begin position="995"/>
        <end position="1019"/>
    </location>
</feature>
<evidence type="ECO:0000256" key="4">
    <source>
        <dbReference type="SAM" id="MobiDB-lite"/>
    </source>
</evidence>
<sequence length="1788" mass="188545">MLDRVANPQFLALRQLAKDVTVRLSDPFGDQSQQIVDAFGVAPRHGWAVAATHQGLSLFDVRALRATFIDAERNTTPTAVPMHTCHTTTEPSLGAPIQFVKLSSDEEHLMASLSNGKIVIWPTKGLSTGFGAPCVIEPPSSATCLRALLPNPDDHANLCLALYDTTASPTPQGTAYLLDMAQGTWVATLPTEAVTSAAWSTRGKQLVLGTLAGELVQMTPDGSVKATLPCAPEYDRSVYVDDVQWLENHVFLLTYNSVPTSAEPVHDTDVFVLLRDAKANTLTYGAFPYDVAPPFGDTSRLGHRYVAALRMWAPMKHFVFMTNTASTDVGVMACQEGSGPQAWQALELEETSRPVLPFSSVDESSDTSPIGMAMDLTASDPVPDPNAASKGEDPAATLPAMPILYVYTSDGVLLAYHVIYTDATAAYPGMITPGTASTAPAKKDTPSQAPSTPAFGASTTPSFGSTSTPAFGASMTPSFGATSTPAFGSTSAFGTVSKPAFGSTSAFGSTPSTSSAFGTFSGATSAFGGAAAPKPAFGQTSAFGKPNTPSAFGQASTTSAFGQSGTSAFSAMSSKPSAFGTASQGASSSVFGSGGSFGSTSKPVFGGATPAPKSTATPDDDMAQEDNTSAGTFSFGSLDAMLSKPKESAATFGFGQTPSKPQTSLSFGQSVAAKDTSITSAEGESMSTDHMATDTSTSKDTKHTPSASPDMPPSKPESESKQGHQDEVGAPSDEKGQDGAKAKVSTGSNDVDASTPAIDVAAASNVSASSPDEKSGKAALTTLTGSGFSFAKPSGDIPAFSFSQPSATPAESMAKDEPKETETKSLSNAFASSKQDSTTPLSSPKQDKVTTEKPAFSFAKSASEDTASKPTFSFSKPAESAKWADQAKSSEEKDTKQLSSATAEKEKDTKPAFSFAKVSEKTDTTPSFSFAKPTVEKETKPTFSFAKPSEEKKDAKPSFSVPKPTDEKPDTQPYFSFAKPAEKTETNPAFSFAKPSEEKAAAPLDDKKEARPSDQKTETKPTFSFAKATEEKGTKPSFSFAKPSDEKDAKPTSSLAGTEDKKDPRPSFSFAKPEAEKEEKPSFSFAKPSAAKADTQLAFSFAKPSEERKETTVSDKNVETKPSFSFAKPSEEKKETKSTFSFAKPTEGRADATPSFSFSQPSDANKDIPSSKEKETASSDGKKDEPKFSFARSSEEKEAKPASDSTASKPSFSFTQPAEAKTDVAPSSALATPLNDKAKTESNEKASAVSPLALPKSAGSVEALPGKKENEKESSSKVASTPTFSFASAAKANETKAHSDTASETKPASAFSLAKPSSSTPAPAFAFATPSGATASSAFSFAKPTESTASSSAFASAKAGQTLTSDKGITSDTRAAPTLEPTAGKAGVALSATVPEIDLSHVPTPSVPQEEHALQTEFAKIYMMLTEELKTLKDQAQASSKFFEALSQPSTHPKEIKDLAKMEAWVFGDMPSLAKITGTLDDDLHTAESSVSATQQRVSDMDSTQLKVDVKRDEAARFLRARQDPEFAKLVRVRHLGPEHTENQWRLRRTTHLIRERMQELEEYLRDVQTSTAHAKQGRPAMRVPSLDSIYRSVDNISTLVSDKLAELDRIEKDVTELLPKAKVDRGSTPAPVQRRPLETLTDLESVLPNVDADESVVHVAMHDALVDALFHAQATPLLTKAEEAEDVATLRHLRGGPVCLRRLRAASTATSSPVPPPTKESDGRPSPAEAPSEPVNFLRTSTLGGPVGHQTPSTPVSAFRRSALPTFSASTKEGSTPSDRHRARLRM</sequence>
<feature type="compositionally biased region" description="Basic and acidic residues" evidence="4">
    <location>
        <begin position="813"/>
        <end position="823"/>
    </location>
</feature>
<evidence type="ECO:0000256" key="1">
    <source>
        <dbReference type="ARBA" id="ARBA00004123"/>
    </source>
</evidence>
<feature type="compositionally biased region" description="Polar residues" evidence="4">
    <location>
        <begin position="1154"/>
        <end position="1163"/>
    </location>
</feature>
<protein>
    <submittedName>
        <fullName evidence="6">Nucleoporin</fullName>
    </submittedName>
</protein>
<feature type="region of interest" description="Disordered" evidence="4">
    <location>
        <begin position="538"/>
        <end position="557"/>
    </location>
</feature>
<dbReference type="SUPFAM" id="SSF117289">
    <property type="entry name" value="Nucleoporin domain"/>
    <property type="match status" value="1"/>
</dbReference>
<evidence type="ECO:0000259" key="5">
    <source>
        <dbReference type="Pfam" id="PF16755"/>
    </source>
</evidence>